<gene>
    <name evidence="1" type="ORF">S03H2_17185</name>
</gene>
<evidence type="ECO:0000313" key="1">
    <source>
        <dbReference type="EMBL" id="GAH45578.1"/>
    </source>
</evidence>
<dbReference type="AlphaFoldDB" id="X1HJV3"/>
<organism evidence="1">
    <name type="scientific">marine sediment metagenome</name>
    <dbReference type="NCBI Taxonomy" id="412755"/>
    <lineage>
        <taxon>unclassified sequences</taxon>
        <taxon>metagenomes</taxon>
        <taxon>ecological metagenomes</taxon>
    </lineage>
</organism>
<name>X1HJV3_9ZZZZ</name>
<protein>
    <submittedName>
        <fullName evidence="1">Uncharacterized protein</fullName>
    </submittedName>
</protein>
<reference evidence="1" key="1">
    <citation type="journal article" date="2014" name="Front. Microbiol.">
        <title>High frequency of phylogenetically diverse reductive dehalogenase-homologous genes in deep subseafloor sedimentary metagenomes.</title>
        <authorList>
            <person name="Kawai M."/>
            <person name="Futagami T."/>
            <person name="Toyoda A."/>
            <person name="Takaki Y."/>
            <person name="Nishi S."/>
            <person name="Hori S."/>
            <person name="Arai W."/>
            <person name="Tsubouchi T."/>
            <person name="Morono Y."/>
            <person name="Uchiyama I."/>
            <person name="Ito T."/>
            <person name="Fujiyama A."/>
            <person name="Inagaki F."/>
            <person name="Takami H."/>
        </authorList>
    </citation>
    <scope>NUCLEOTIDE SEQUENCE</scope>
    <source>
        <strain evidence="1">Expedition CK06-06</strain>
    </source>
</reference>
<dbReference type="EMBL" id="BARU01008841">
    <property type="protein sequence ID" value="GAH45578.1"/>
    <property type="molecule type" value="Genomic_DNA"/>
</dbReference>
<comment type="caution">
    <text evidence="1">The sequence shown here is derived from an EMBL/GenBank/DDBJ whole genome shotgun (WGS) entry which is preliminary data.</text>
</comment>
<sequence>MLTPIGKRTYRISHPIKLKGIPPINVQEADLELGKSYFKKKKMR</sequence>
<accession>X1HJV3</accession>
<proteinExistence type="predicted"/>